<dbReference type="EC" id="5.99.1.4" evidence="1"/>
<dbReference type="GO" id="GO:1901170">
    <property type="term" value="P:naphthalene catabolic process"/>
    <property type="evidence" value="ECO:0007669"/>
    <property type="project" value="InterPro"/>
</dbReference>
<protein>
    <recommendedName>
        <fullName evidence="1">2-hydroxychromene-2-carboxylate isomerase</fullName>
        <ecNumber evidence="1">5.99.1.4</ecNumber>
    </recommendedName>
</protein>
<dbReference type="RefSeq" id="WP_057838764.1">
    <property type="nucleotide sequence ID" value="NZ_LLXZ01000176.1"/>
</dbReference>
<evidence type="ECO:0000313" key="5">
    <source>
        <dbReference type="Proteomes" id="UP000050863"/>
    </source>
</evidence>
<dbReference type="Pfam" id="PF01323">
    <property type="entry name" value="DSBA"/>
    <property type="match status" value="1"/>
</dbReference>
<dbReference type="PIRSF" id="PIRSF006386">
    <property type="entry name" value="HCCAis_GSTk"/>
    <property type="match status" value="1"/>
</dbReference>
<dbReference type="SUPFAM" id="SSF52833">
    <property type="entry name" value="Thioredoxin-like"/>
    <property type="match status" value="1"/>
</dbReference>
<evidence type="ECO:0000313" key="4">
    <source>
        <dbReference type="EMBL" id="KRQ99916.1"/>
    </source>
</evidence>
<dbReference type="PANTHER" id="PTHR42943:SF2">
    <property type="entry name" value="GLUTATHIONE S-TRANSFERASE KAPPA 1"/>
    <property type="match status" value="1"/>
</dbReference>
<feature type="active site" description="Nucleophile" evidence="2">
    <location>
        <position position="17"/>
    </location>
</feature>
<keyword evidence="5" id="KW-1185">Reference proteome</keyword>
<dbReference type="EMBL" id="LLXZ01000176">
    <property type="protein sequence ID" value="KRQ99916.1"/>
    <property type="molecule type" value="Genomic_DNA"/>
</dbReference>
<dbReference type="PANTHER" id="PTHR42943">
    <property type="entry name" value="GLUTATHIONE S-TRANSFERASE KAPPA"/>
    <property type="match status" value="1"/>
</dbReference>
<comment type="similarity">
    <text evidence="1">Belongs to the GST superfamily. NadH family.</text>
</comment>
<gene>
    <name evidence="4" type="ORF">CQ12_24420</name>
</gene>
<dbReference type="OrthoDB" id="5244108at2"/>
<dbReference type="InterPro" id="IPR036249">
    <property type="entry name" value="Thioredoxin-like_sf"/>
</dbReference>
<evidence type="ECO:0000256" key="2">
    <source>
        <dbReference type="PIRSR" id="PIRSR006386-1"/>
    </source>
</evidence>
<evidence type="ECO:0000256" key="1">
    <source>
        <dbReference type="PIRNR" id="PIRNR006386"/>
    </source>
</evidence>
<dbReference type="CDD" id="cd03022">
    <property type="entry name" value="DsbA_HCCA_Iso"/>
    <property type="match status" value="1"/>
</dbReference>
<dbReference type="GO" id="GO:0018845">
    <property type="term" value="F:2-hydroxychromene-2-carboxylate isomerase activity"/>
    <property type="evidence" value="ECO:0007669"/>
    <property type="project" value="UniProtKB-UniRule"/>
</dbReference>
<name>A0A0R3L265_9BRAD</name>
<dbReference type="Proteomes" id="UP000050863">
    <property type="component" value="Unassembled WGS sequence"/>
</dbReference>
<dbReference type="GO" id="GO:0004602">
    <property type="term" value="F:glutathione peroxidase activity"/>
    <property type="evidence" value="ECO:0007669"/>
    <property type="project" value="TreeGrafter"/>
</dbReference>
<accession>A0A0R3L265</accession>
<keyword evidence="1" id="KW-0413">Isomerase</keyword>
<dbReference type="Gene3D" id="3.40.30.10">
    <property type="entry name" value="Glutaredoxin"/>
    <property type="match status" value="1"/>
</dbReference>
<dbReference type="AlphaFoldDB" id="A0A0R3L265"/>
<dbReference type="InterPro" id="IPR014440">
    <property type="entry name" value="HCCAis_GSTk"/>
</dbReference>
<comment type="caution">
    <text evidence="4">The sequence shown here is derived from an EMBL/GenBank/DDBJ whole genome shotgun (WGS) entry which is preliminary data.</text>
</comment>
<dbReference type="GO" id="GO:0006749">
    <property type="term" value="P:glutathione metabolic process"/>
    <property type="evidence" value="ECO:0007669"/>
    <property type="project" value="TreeGrafter"/>
</dbReference>
<comment type="catalytic activity">
    <reaction evidence="1">
        <text>2-hydroxychromene-2-carboxylate = (3E)-4-(2-hydroxyphenyl)-2-oxobut-3-enoate</text>
        <dbReference type="Rhea" id="RHEA:27401"/>
        <dbReference type="ChEBI" id="CHEBI:59350"/>
        <dbReference type="ChEBI" id="CHEBI:59353"/>
        <dbReference type="EC" id="5.99.1.4"/>
    </reaction>
</comment>
<reference evidence="4 5" key="1">
    <citation type="submission" date="2014-03" db="EMBL/GenBank/DDBJ databases">
        <title>Bradyrhizobium valentinum sp. nov., isolated from effective nodules of Lupinus mariae-josephae, a lupine endemic of basic-lime soils in Eastern Spain.</title>
        <authorList>
            <person name="Duran D."/>
            <person name="Rey L."/>
            <person name="Navarro A."/>
            <person name="Busquets A."/>
            <person name="Imperial J."/>
            <person name="Ruiz-Argueso T."/>
        </authorList>
    </citation>
    <scope>NUCLEOTIDE SEQUENCE [LARGE SCALE GENOMIC DNA]</scope>
    <source>
        <strain evidence="4 5">PAC68</strain>
    </source>
</reference>
<feature type="domain" description="DSBA-like thioredoxin" evidence="3">
    <location>
        <begin position="9"/>
        <end position="202"/>
    </location>
</feature>
<evidence type="ECO:0000259" key="3">
    <source>
        <dbReference type="Pfam" id="PF01323"/>
    </source>
</evidence>
<dbReference type="InterPro" id="IPR051924">
    <property type="entry name" value="GST_Kappa/NadH"/>
</dbReference>
<dbReference type="InterPro" id="IPR001853">
    <property type="entry name" value="DSBA-like_thioredoxin_dom"/>
</dbReference>
<dbReference type="STRING" id="280332.CQ12_24420"/>
<sequence length="221" mass="24892">MNSAGALKVQFLFDFGSPNAYLAARLIPDIERRTGTKFDYVPVLLGGIYKLTGNSSPADYLKGVRNKPDYMALETERFLRRHGITNYRRNPFFPVNTLQLMRGAIAAQAEGIFWPYFQAVYHHMWEEPKKMDDLDVMLEALASSGIDANRIVARSQDPAVKNRLAALTQDAVDRGAFGSPTFFVNDEMFFGKDQLRDVEEEILAQQRVTETAGSSKSRRAS</sequence>
<dbReference type="InterPro" id="IPR044087">
    <property type="entry name" value="NahD-like"/>
</dbReference>
<proteinExistence type="inferred from homology"/>
<organism evidence="4 5">
    <name type="scientific">Bradyrhizobium jicamae</name>
    <dbReference type="NCBI Taxonomy" id="280332"/>
    <lineage>
        <taxon>Bacteria</taxon>
        <taxon>Pseudomonadati</taxon>
        <taxon>Pseudomonadota</taxon>
        <taxon>Alphaproteobacteria</taxon>
        <taxon>Hyphomicrobiales</taxon>
        <taxon>Nitrobacteraceae</taxon>
        <taxon>Bradyrhizobium</taxon>
    </lineage>
</organism>
<dbReference type="GO" id="GO:0004364">
    <property type="term" value="F:glutathione transferase activity"/>
    <property type="evidence" value="ECO:0007669"/>
    <property type="project" value="TreeGrafter"/>
</dbReference>